<accession>B5CYZ8</accession>
<proteinExistence type="predicted"/>
<dbReference type="AlphaFoldDB" id="B5CYZ8"/>
<evidence type="ECO:0000313" key="1">
    <source>
        <dbReference type="EMBL" id="EDY95679.1"/>
    </source>
</evidence>
<organism evidence="1 2">
    <name type="scientific">Phocaeicola plebeius (strain DSM 17135 / JCM 12973 / CCUG 54634 / M2)</name>
    <name type="common">Bacteroides plebeius</name>
    <dbReference type="NCBI Taxonomy" id="484018"/>
    <lineage>
        <taxon>Bacteria</taxon>
        <taxon>Pseudomonadati</taxon>
        <taxon>Bacteroidota</taxon>
        <taxon>Bacteroidia</taxon>
        <taxon>Bacteroidales</taxon>
        <taxon>Bacteroidaceae</taxon>
        <taxon>Phocaeicola</taxon>
    </lineage>
</organism>
<dbReference type="Proteomes" id="UP000003452">
    <property type="component" value="Unassembled WGS sequence"/>
</dbReference>
<sequence>MQKYNSLLSFLMKISGRSLSISHTQEPQELYITCNVHKISLVQYFLFY</sequence>
<comment type="caution">
    <text evidence="1">The sequence shown here is derived from an EMBL/GenBank/DDBJ whole genome shotgun (WGS) entry which is preliminary data.</text>
</comment>
<evidence type="ECO:0000313" key="2">
    <source>
        <dbReference type="Proteomes" id="UP000003452"/>
    </source>
</evidence>
<dbReference type="HOGENOM" id="CLU_3149624_0_0_10"/>
<dbReference type="EMBL" id="ABQC02000019">
    <property type="protein sequence ID" value="EDY95679.1"/>
    <property type="molecule type" value="Genomic_DNA"/>
</dbReference>
<name>B5CYZ8_PHOPM</name>
<gene>
    <name evidence="1" type="ORF">BACPLE_01955</name>
</gene>
<protein>
    <submittedName>
        <fullName evidence="1">Uncharacterized protein</fullName>
    </submittedName>
</protein>
<reference evidence="1 2" key="2">
    <citation type="submission" date="2008-08" db="EMBL/GenBank/DDBJ databases">
        <authorList>
            <person name="Fulton L."/>
            <person name="Clifton S."/>
            <person name="Fulton B."/>
            <person name="Xu J."/>
            <person name="Minx P."/>
            <person name="Pepin K.H."/>
            <person name="Johnson M."/>
            <person name="Thiruvilangam P."/>
            <person name="Bhonagiri V."/>
            <person name="Nash W.E."/>
            <person name="Mardis E.R."/>
            <person name="Wilson R.K."/>
        </authorList>
    </citation>
    <scope>NUCLEOTIDE SEQUENCE [LARGE SCALE GENOMIC DNA]</scope>
    <source>
        <strain evidence="2">DSM 17135 / JCM 12973 / M2</strain>
    </source>
</reference>
<reference evidence="1 2" key="1">
    <citation type="submission" date="2008-08" db="EMBL/GenBank/DDBJ databases">
        <title>Draft genome sequence of Bacteroides plebeius (DSM 17135).</title>
        <authorList>
            <person name="Sudarsanam P."/>
            <person name="Ley R."/>
            <person name="Guruge J."/>
            <person name="Turnbaugh P.J."/>
            <person name="Mahowald M."/>
            <person name="Liep D."/>
            <person name="Gordon J."/>
        </authorList>
    </citation>
    <scope>NUCLEOTIDE SEQUENCE [LARGE SCALE GENOMIC DNA]</scope>
    <source>
        <strain evidence="2">DSM 17135 / JCM 12973 / M2</strain>
    </source>
</reference>